<dbReference type="InterPro" id="IPR011008">
    <property type="entry name" value="Dimeric_a/b-barrel"/>
</dbReference>
<protein>
    <submittedName>
        <fullName evidence="1">Rhamnose mutarotase</fullName>
    </submittedName>
</protein>
<dbReference type="SUPFAM" id="SSF54909">
    <property type="entry name" value="Dimeric alpha+beta barrel"/>
    <property type="match status" value="1"/>
</dbReference>
<accession>A0AA38JBX7</accession>
<gene>
    <name evidence="1" type="ORF">DFJ43DRAFT_1065391</name>
</gene>
<reference evidence="1" key="2">
    <citation type="journal article" date="2023" name="Proc. Natl. Acad. Sci. U.S.A.">
        <title>A global phylogenomic analysis of the shiitake genus Lentinula.</title>
        <authorList>
            <person name="Sierra-Patev S."/>
            <person name="Min B."/>
            <person name="Naranjo-Ortiz M."/>
            <person name="Looney B."/>
            <person name="Konkel Z."/>
            <person name="Slot J.C."/>
            <person name="Sakamoto Y."/>
            <person name="Steenwyk J.L."/>
            <person name="Rokas A."/>
            <person name="Carro J."/>
            <person name="Camarero S."/>
            <person name="Ferreira P."/>
            <person name="Molpeceres G."/>
            <person name="Ruiz-Duenas F.J."/>
            <person name="Serrano A."/>
            <person name="Henrissat B."/>
            <person name="Drula E."/>
            <person name="Hughes K.W."/>
            <person name="Mata J.L."/>
            <person name="Ishikawa N.K."/>
            <person name="Vargas-Isla R."/>
            <person name="Ushijima S."/>
            <person name="Smith C.A."/>
            <person name="Donoghue J."/>
            <person name="Ahrendt S."/>
            <person name="Andreopoulos W."/>
            <person name="He G."/>
            <person name="LaButti K."/>
            <person name="Lipzen A."/>
            <person name="Ng V."/>
            <person name="Riley R."/>
            <person name="Sandor L."/>
            <person name="Barry K."/>
            <person name="Martinez A.T."/>
            <person name="Xiao Y."/>
            <person name="Gibbons J.G."/>
            <person name="Terashima K."/>
            <person name="Grigoriev I.V."/>
            <person name="Hibbett D."/>
        </authorList>
    </citation>
    <scope>NUCLEOTIDE SEQUENCE</scope>
    <source>
        <strain evidence="1">ET3784</strain>
    </source>
</reference>
<reference evidence="1" key="1">
    <citation type="submission" date="2022-08" db="EMBL/GenBank/DDBJ databases">
        <authorList>
            <consortium name="DOE Joint Genome Institute"/>
            <person name="Min B."/>
            <person name="Sierra-Patev S."/>
            <person name="Naranjo-Ortiz M."/>
            <person name="Looney B."/>
            <person name="Konkel Z."/>
            <person name="Slot J.C."/>
            <person name="Sakamoto Y."/>
            <person name="Steenwyk J.L."/>
            <person name="Rokas A."/>
            <person name="Carro J."/>
            <person name="Camarero S."/>
            <person name="Ferreira P."/>
            <person name="Molpeceres G."/>
            <person name="Ruiz-duenas F.J."/>
            <person name="Serrano A."/>
            <person name="Henrissat B."/>
            <person name="Drula E."/>
            <person name="Hughes K.W."/>
            <person name="Mata J.L."/>
            <person name="Ishikawa N.K."/>
            <person name="Vargas-Isla R."/>
            <person name="Ushijima S."/>
            <person name="Smith C.A."/>
            <person name="Ahrendt S."/>
            <person name="Andreopoulos W."/>
            <person name="He G."/>
            <person name="LaButti K."/>
            <person name="Lipzen A."/>
            <person name="Ng V."/>
            <person name="Riley R."/>
            <person name="Sandor L."/>
            <person name="Barry K."/>
            <person name="Martinez A.T."/>
            <person name="Xiao Y."/>
            <person name="Gibbons J.G."/>
            <person name="Terashima K."/>
            <person name="Hibbett D.S."/>
            <person name="Grigoriev I.V."/>
        </authorList>
    </citation>
    <scope>NUCLEOTIDE SEQUENCE</scope>
    <source>
        <strain evidence="1">ET3784</strain>
    </source>
</reference>
<comment type="caution">
    <text evidence="1">The sequence shown here is derived from an EMBL/GenBank/DDBJ whole genome shotgun (WGS) entry which is preliminary data.</text>
</comment>
<dbReference type="Pfam" id="PF05336">
    <property type="entry name" value="rhaM"/>
    <property type="match status" value="1"/>
</dbReference>
<dbReference type="PANTHER" id="PTHR34389">
    <property type="entry name" value="L-RHAMNOSE MUTAROTASE"/>
    <property type="match status" value="1"/>
</dbReference>
<sequence length="135" mass="15410">MKVCFNQVVFLAMSVSHTKRICQIIKLKPSAVDEYKAIHAAVWPGVLAALERAHIVDYSIHYHPPLQLLIATMKYTGQDYEADMKLVAEDPETQKWWAVTDGMQESFIEGAQGSGKDIPWWTEVEEVFRFEGKPQ</sequence>
<dbReference type="Gene3D" id="3.30.70.100">
    <property type="match status" value="1"/>
</dbReference>
<name>A0AA38JBX7_9AGAR</name>
<proteinExistence type="predicted"/>
<organism evidence="1 2">
    <name type="scientific">Lentinula guzmanii</name>
    <dbReference type="NCBI Taxonomy" id="2804957"/>
    <lineage>
        <taxon>Eukaryota</taxon>
        <taxon>Fungi</taxon>
        <taxon>Dikarya</taxon>
        <taxon>Basidiomycota</taxon>
        <taxon>Agaricomycotina</taxon>
        <taxon>Agaricomycetes</taxon>
        <taxon>Agaricomycetidae</taxon>
        <taxon>Agaricales</taxon>
        <taxon>Marasmiineae</taxon>
        <taxon>Omphalotaceae</taxon>
        <taxon>Lentinula</taxon>
    </lineage>
</organism>
<dbReference type="AlphaFoldDB" id="A0AA38JBX7"/>
<dbReference type="InterPro" id="IPR008000">
    <property type="entry name" value="Rham/fucose_mutarotase"/>
</dbReference>
<evidence type="ECO:0000313" key="2">
    <source>
        <dbReference type="Proteomes" id="UP001176059"/>
    </source>
</evidence>
<keyword evidence="2" id="KW-1185">Reference proteome</keyword>
<dbReference type="EMBL" id="JANVFO010000015">
    <property type="protein sequence ID" value="KAJ3733957.1"/>
    <property type="molecule type" value="Genomic_DNA"/>
</dbReference>
<dbReference type="GO" id="GO:0016857">
    <property type="term" value="F:racemase and epimerase activity, acting on carbohydrates and derivatives"/>
    <property type="evidence" value="ECO:0007669"/>
    <property type="project" value="InterPro"/>
</dbReference>
<evidence type="ECO:0000313" key="1">
    <source>
        <dbReference type="EMBL" id="KAJ3733957.1"/>
    </source>
</evidence>
<dbReference type="PANTHER" id="PTHR34389:SF2">
    <property type="entry name" value="L-RHAMNOSE MUTAROTASE"/>
    <property type="match status" value="1"/>
</dbReference>
<dbReference type="Proteomes" id="UP001176059">
    <property type="component" value="Unassembled WGS sequence"/>
</dbReference>